<dbReference type="RefSeq" id="WP_319931827.1">
    <property type="nucleotide sequence ID" value="NZ_VCDN01000174.1"/>
</dbReference>
<feature type="transmembrane region" description="Helical" evidence="1">
    <location>
        <begin position="193"/>
        <end position="211"/>
    </location>
</feature>
<dbReference type="Pfam" id="PF05488">
    <property type="entry name" value="PAAR_motif"/>
    <property type="match status" value="1"/>
</dbReference>
<evidence type="ECO:0000313" key="2">
    <source>
        <dbReference type="EMBL" id="MDX7989458.1"/>
    </source>
</evidence>
<feature type="transmembrane region" description="Helical" evidence="1">
    <location>
        <begin position="6"/>
        <end position="34"/>
    </location>
</feature>
<keyword evidence="1" id="KW-0472">Membrane</keyword>
<accession>A0ABU4SF90</accession>
<dbReference type="Gene3D" id="2.60.200.60">
    <property type="match status" value="1"/>
</dbReference>
<dbReference type="CDD" id="cd14742">
    <property type="entry name" value="PAAR_RHS"/>
    <property type="match status" value="1"/>
</dbReference>
<evidence type="ECO:0000313" key="3">
    <source>
        <dbReference type="Proteomes" id="UP001271890"/>
    </source>
</evidence>
<evidence type="ECO:0000256" key="1">
    <source>
        <dbReference type="SAM" id="Phobius"/>
    </source>
</evidence>
<dbReference type="InterPro" id="IPR008727">
    <property type="entry name" value="PAAR_motif"/>
</dbReference>
<name>A0ABU4SF90_9GAMM</name>
<dbReference type="EMBL" id="VCDN01000174">
    <property type="protein sequence ID" value="MDX7989458.1"/>
    <property type="molecule type" value="Genomic_DNA"/>
</dbReference>
<feature type="non-terminal residue" evidence="2">
    <location>
        <position position="219"/>
    </location>
</feature>
<comment type="caution">
    <text evidence="2">The sequence shown here is derived from an EMBL/GenBank/DDBJ whole genome shotgun (WGS) entry which is preliminary data.</text>
</comment>
<sequence length="219" mass="21584">SAAGGIAAGLLFAAGVAASCLGVGVLLIGAAIAVGMAASALGDKARDTGVSMGASSQSPTGTIETGSPNVFINNKAAAIATRSQVACSKENGIRQMAQGSDSVLINGLPASRVGDKTTCDAAVMTGSPNVTIGGGTKTTKKITPEIPEWAYTASDLTMFAAGLFSFGGAAAKGPGALQKLFSKLPGADKIRKFACRFGWLGVALPVVGILANPVEVIAG</sequence>
<keyword evidence="1" id="KW-1133">Transmembrane helix</keyword>
<feature type="non-terminal residue" evidence="2">
    <location>
        <position position="1"/>
    </location>
</feature>
<organism evidence="2 3">
    <name type="scientific">Xenorhabdus santafensis</name>
    <dbReference type="NCBI Taxonomy" id="2582833"/>
    <lineage>
        <taxon>Bacteria</taxon>
        <taxon>Pseudomonadati</taxon>
        <taxon>Pseudomonadota</taxon>
        <taxon>Gammaproteobacteria</taxon>
        <taxon>Enterobacterales</taxon>
        <taxon>Morganellaceae</taxon>
        <taxon>Xenorhabdus</taxon>
    </lineage>
</organism>
<keyword evidence="3" id="KW-1185">Reference proteome</keyword>
<protein>
    <submittedName>
        <fullName evidence="2">Type IV secretion protein Rhs</fullName>
    </submittedName>
</protein>
<gene>
    <name evidence="2" type="ORF">FE392_19590</name>
</gene>
<dbReference type="Proteomes" id="UP001271890">
    <property type="component" value="Unassembled WGS sequence"/>
</dbReference>
<proteinExistence type="predicted"/>
<keyword evidence="1" id="KW-0812">Transmembrane</keyword>
<reference evidence="3" key="1">
    <citation type="journal article" date="2024" name="Toxins">
        <title>Genome Sequence Analysis of Native Xenorhabdus Strains Isolated from Entomopathogenic Nematodes in Argentina.</title>
        <authorList>
            <person name="Palma L."/>
            <person name="Frizzo L."/>
            <person name="Kaiser S."/>
            <person name="Berry C."/>
            <person name="Caballero P."/>
            <person name="Bode H.B."/>
            <person name="Del Valle E.E."/>
        </authorList>
    </citation>
    <scope>NUCLEOTIDE SEQUENCE [LARGE SCALE GENOMIC DNA]</scope>
    <source>
        <strain evidence="3">12</strain>
    </source>
</reference>